<dbReference type="InterPro" id="IPR036770">
    <property type="entry name" value="Ankyrin_rpt-contain_sf"/>
</dbReference>
<dbReference type="SMART" id="SM00248">
    <property type="entry name" value="ANK"/>
    <property type="match status" value="2"/>
</dbReference>
<dbReference type="PROSITE" id="PS50088">
    <property type="entry name" value="ANK_REPEAT"/>
    <property type="match status" value="1"/>
</dbReference>
<dbReference type="SUPFAM" id="SSF48403">
    <property type="entry name" value="Ankyrin repeat"/>
    <property type="match status" value="1"/>
</dbReference>
<dbReference type="InterPro" id="IPR036420">
    <property type="entry name" value="BRCT_dom_sf"/>
</dbReference>
<dbReference type="Pfam" id="PF13857">
    <property type="entry name" value="Ank_5"/>
    <property type="match status" value="1"/>
</dbReference>
<dbReference type="EMBL" id="GL379793">
    <property type="protein sequence ID" value="EGT56577.1"/>
    <property type="molecule type" value="Genomic_DNA"/>
</dbReference>
<dbReference type="STRING" id="135651.G0MGM8"/>
<evidence type="ECO:0000256" key="1">
    <source>
        <dbReference type="PROSITE-ProRule" id="PRU00023"/>
    </source>
</evidence>
<protein>
    <recommendedName>
        <fullName evidence="3">BRCT domain-containing protein</fullName>
    </recommendedName>
</protein>
<dbReference type="Gene3D" id="1.25.40.20">
    <property type="entry name" value="Ankyrin repeat-containing domain"/>
    <property type="match status" value="1"/>
</dbReference>
<dbReference type="PANTHER" id="PTHR22956:SF17">
    <property type="entry name" value="ANKYRIN REPEAT-CONTAINING PROTEIN F37A4.4-RELATED"/>
    <property type="match status" value="1"/>
</dbReference>
<dbReference type="eggNOG" id="KOG4177">
    <property type="taxonomic scope" value="Eukaryota"/>
</dbReference>
<keyword evidence="2" id="KW-1133">Transmembrane helix</keyword>
<dbReference type="OrthoDB" id="10254927at2759"/>
<dbReference type="AlphaFoldDB" id="G0MGM8"/>
<dbReference type="FunCoup" id="G0MGM8">
    <property type="interactions" value="53"/>
</dbReference>
<dbReference type="Gene3D" id="3.40.50.10190">
    <property type="entry name" value="BRCT domain"/>
    <property type="match status" value="1"/>
</dbReference>
<dbReference type="PROSITE" id="PS50172">
    <property type="entry name" value="BRCT"/>
    <property type="match status" value="1"/>
</dbReference>
<dbReference type="SMART" id="SM00292">
    <property type="entry name" value="BRCT"/>
    <property type="match status" value="1"/>
</dbReference>
<accession>G0MGM8</accession>
<keyword evidence="1" id="KW-0040">ANK repeat</keyword>
<name>G0MGM8_CAEBE</name>
<sequence length="1080" mass="124637">MTEELGNAMEMKYDVKPSDIKDFFKMISKERTKETLLSCPKDVVTIILNFENVMNNQAVLSGLLTEDQQKKAIESLKSSVQNITKCLDSFKNYYKNVYPILEKGSMLRKIIYARDMFKTLKDPSQGSKSIFNDYNLRVETVKKVFQAVTSQGSVTSGFKFHEKLLETIQLFKDLRKEGTVPDTVLTVGFGNYSRVHEDIQSEWFKSKLSQRKPTVILEKSLEKFMAFGVLMQKLRDTFWDYSVDFSNFTNLEFLGNQADVFKDIEDFKDIGSGFKFLESSQTTFKSCWTPKGYDNSKFSNFDQKIDSLIALNSTVTDIMEWINETIGTMDSEVMNSVLGQLESLDFGSKNINETKESIMESIESNYQFLMDYCSRFSQLKELQDKFQQDFDTLSISNIDDVLIDTIEHLKESTVTNELKCLKDKKFETDRMKTLIGFIESLKLSADSVTRNKTRRLLVLHSNMRKAFVDVEAYVEKNMKGQEKQEVLEKFKARDSAKVATSFGAGIRSLNQIINSFRKRDALLASTSYSQEVNDHIVMFNEKEYIRNFWKVNFTTSIREMVKTMDALNDFCGKVRQKGILEIREVFEQAKLVLGLEGQKDTWWFINKQLDAYKSRNADFAAAAKNSEELQDLWFLDFANNQGDLVAAKLSVQQIKEYFDEIFELKPKEKKIVENSYLLVILITIAMFFLLISVALILFGRSESGRRLFQNYHLYYFGKPEDFEKRWRYSLFLDRLDGQNALIDAVREINPQNVQQAVRRGAYINVYNEHGNTPLHMAAKRGYSEIVEILIKNGADRTLLNARNKTPEQMIGTSIRSVVATEKTTVNTELLEKTDKVEKIFKKYQNKKFRIRVPEVFPTSSFHIYADKNTDDQLTNRFMNAFQSILLPTTTHIIVKTDQDGILNLESLDTLAWILSGVILVKESWMTDCLNNSKLIAKDFNYLVEKVRYKGTVYSTVTQWTEAMAKGTMPYLYGVYLAVTIQNYPNYTALLSIVSNHGGVLLDKFPEKSLYNIGSHPYLHAHLGPIFLIHDGKTDLSLYREDTDKMFTLFTEEEFVKFLLKREINRDTSPNPMSVSIDGED</sequence>
<organism evidence="5">
    <name type="scientific">Caenorhabditis brenneri</name>
    <name type="common">Nematode worm</name>
    <dbReference type="NCBI Taxonomy" id="135651"/>
    <lineage>
        <taxon>Eukaryota</taxon>
        <taxon>Metazoa</taxon>
        <taxon>Ecdysozoa</taxon>
        <taxon>Nematoda</taxon>
        <taxon>Chromadorea</taxon>
        <taxon>Rhabditida</taxon>
        <taxon>Rhabditina</taxon>
        <taxon>Rhabditomorpha</taxon>
        <taxon>Rhabditoidea</taxon>
        <taxon>Rhabditidae</taxon>
        <taxon>Peloderinae</taxon>
        <taxon>Caenorhabditis</taxon>
    </lineage>
</organism>
<evidence type="ECO:0000256" key="2">
    <source>
        <dbReference type="SAM" id="Phobius"/>
    </source>
</evidence>
<dbReference type="PROSITE" id="PS50297">
    <property type="entry name" value="ANK_REP_REGION"/>
    <property type="match status" value="1"/>
</dbReference>
<keyword evidence="5" id="KW-1185">Reference proteome</keyword>
<dbReference type="PANTHER" id="PTHR22956">
    <property type="entry name" value="ANKYRIN REPEAT-CONTAINING PROTEIN F37A4.4-RELATED-RELATED"/>
    <property type="match status" value="1"/>
</dbReference>
<evidence type="ECO:0000313" key="5">
    <source>
        <dbReference type="Proteomes" id="UP000008068"/>
    </source>
</evidence>
<dbReference type="InParanoid" id="G0MGM8"/>
<keyword evidence="2" id="KW-0472">Membrane</keyword>
<dbReference type="InterPro" id="IPR002110">
    <property type="entry name" value="Ankyrin_rpt"/>
</dbReference>
<gene>
    <name evidence="4" type="ORF">CAEBREN_28198</name>
</gene>
<keyword evidence="2" id="KW-0812">Transmembrane</keyword>
<dbReference type="InterPro" id="IPR053345">
    <property type="entry name" value="Ankyrin_repeat-containing"/>
</dbReference>
<dbReference type="Proteomes" id="UP000008068">
    <property type="component" value="Unassembled WGS sequence"/>
</dbReference>
<dbReference type="SUPFAM" id="SSF52113">
    <property type="entry name" value="BRCT domain"/>
    <property type="match status" value="1"/>
</dbReference>
<evidence type="ECO:0000259" key="3">
    <source>
        <dbReference type="PROSITE" id="PS50172"/>
    </source>
</evidence>
<evidence type="ECO:0000313" key="4">
    <source>
        <dbReference type="EMBL" id="EGT56577.1"/>
    </source>
</evidence>
<feature type="repeat" description="ANK" evidence="1">
    <location>
        <begin position="769"/>
        <end position="801"/>
    </location>
</feature>
<reference evidence="5" key="1">
    <citation type="submission" date="2011-07" db="EMBL/GenBank/DDBJ databases">
        <authorList>
            <consortium name="Caenorhabditis brenneri Sequencing and Analysis Consortium"/>
            <person name="Wilson R.K."/>
        </authorList>
    </citation>
    <scope>NUCLEOTIDE SEQUENCE [LARGE SCALE GENOMIC DNA]</scope>
    <source>
        <strain evidence="5">PB2801</strain>
    </source>
</reference>
<dbReference type="InterPro" id="IPR001357">
    <property type="entry name" value="BRCT_dom"/>
</dbReference>
<feature type="domain" description="BRCT" evidence="3">
    <location>
        <begin position="889"/>
        <end position="942"/>
    </location>
</feature>
<feature type="transmembrane region" description="Helical" evidence="2">
    <location>
        <begin position="676"/>
        <end position="698"/>
    </location>
</feature>
<proteinExistence type="predicted"/>
<dbReference type="HOGENOM" id="CLU_002600_0_0_1"/>